<feature type="transmembrane region" description="Helical" evidence="6">
    <location>
        <begin position="218"/>
        <end position="238"/>
    </location>
</feature>
<dbReference type="GO" id="GO:0016020">
    <property type="term" value="C:membrane"/>
    <property type="evidence" value="ECO:0007669"/>
    <property type="project" value="UniProtKB-SubCell"/>
</dbReference>
<keyword evidence="6" id="KW-0812">Transmembrane</keyword>
<keyword evidence="4" id="KW-0325">Glycoprotein</keyword>
<evidence type="ECO:0000313" key="8">
    <source>
        <dbReference type="Ensembl" id="ENSORLP00015029201.1"/>
    </source>
</evidence>
<dbReference type="PANTHER" id="PTHR12080">
    <property type="entry name" value="SIGNALING LYMPHOCYTIC ACTIVATION MOLECULE"/>
    <property type="match status" value="1"/>
</dbReference>
<keyword evidence="6" id="KW-1133">Transmembrane helix</keyword>
<feature type="region of interest" description="Disordered" evidence="5">
    <location>
        <begin position="261"/>
        <end position="281"/>
    </location>
</feature>
<comment type="subcellular location">
    <subcellularLocation>
        <location evidence="1">Membrane</location>
    </subcellularLocation>
</comment>
<dbReference type="Proteomes" id="UP000265200">
    <property type="component" value="Chromosome 2"/>
</dbReference>
<sequence length="281" mass="30694">MLFDRETTLPQMSTHLRTPPNVAPAVLPAGGGTYVQEGGEVELKAKGAPPTITSISWKFGLDLAAEWDGVTVDYYRQFEGRTQLNTSTGAMVLRSLNHNDTGKYTPEINNRILDPVQLSVIAAVPVPSITASCNEERTLCKMTCEADMAGAELATFVWKADGREVQQSKTLQIQKNDSSVKEFLCELRNPVSQESSSSPNPFSSSPTEAPGAAGSLNIPTGLTVFVVLLVLVLLLGVFHRLRTGSWFFQKDSMPWEADFWRRNGSPERTSVPTDEAASEKD</sequence>
<evidence type="ECO:0000259" key="7">
    <source>
        <dbReference type="PROSITE" id="PS50835"/>
    </source>
</evidence>
<dbReference type="InterPro" id="IPR007110">
    <property type="entry name" value="Ig-like_dom"/>
</dbReference>
<dbReference type="SUPFAM" id="SSF48726">
    <property type="entry name" value="Immunoglobulin"/>
    <property type="match status" value="1"/>
</dbReference>
<evidence type="ECO:0000256" key="5">
    <source>
        <dbReference type="SAM" id="MobiDB-lite"/>
    </source>
</evidence>
<dbReference type="Gene3D" id="2.60.40.10">
    <property type="entry name" value="Immunoglobulins"/>
    <property type="match status" value="2"/>
</dbReference>
<evidence type="ECO:0000256" key="6">
    <source>
        <dbReference type="SAM" id="Phobius"/>
    </source>
</evidence>
<name>A0A3P9JAX9_ORYLA</name>
<reference key="1">
    <citation type="journal article" date="2007" name="Nature">
        <title>The medaka draft genome and insights into vertebrate genome evolution.</title>
        <authorList>
            <person name="Kasahara M."/>
            <person name="Naruse K."/>
            <person name="Sasaki S."/>
            <person name="Nakatani Y."/>
            <person name="Qu W."/>
            <person name="Ahsan B."/>
            <person name="Yamada T."/>
            <person name="Nagayasu Y."/>
            <person name="Doi K."/>
            <person name="Kasai Y."/>
            <person name="Jindo T."/>
            <person name="Kobayashi D."/>
            <person name="Shimada A."/>
            <person name="Toyoda A."/>
            <person name="Kuroki Y."/>
            <person name="Fujiyama A."/>
            <person name="Sasaki T."/>
            <person name="Shimizu A."/>
            <person name="Asakawa S."/>
            <person name="Shimizu N."/>
            <person name="Hashimoto S."/>
            <person name="Yang J."/>
            <person name="Lee Y."/>
            <person name="Matsushima K."/>
            <person name="Sugano S."/>
            <person name="Sakaizumi M."/>
            <person name="Narita T."/>
            <person name="Ohishi K."/>
            <person name="Haga S."/>
            <person name="Ohta F."/>
            <person name="Nomoto H."/>
            <person name="Nogata K."/>
            <person name="Morishita T."/>
            <person name="Endo T."/>
            <person name="Shin-I T."/>
            <person name="Takeda H."/>
            <person name="Morishita S."/>
            <person name="Kohara Y."/>
        </authorList>
    </citation>
    <scope>NUCLEOTIDE SEQUENCE [LARGE SCALE GENOMIC DNA]</scope>
    <source>
        <strain>Hd-rR</strain>
    </source>
</reference>
<dbReference type="Ensembl" id="ENSORLT00015032204.1">
    <property type="protein sequence ID" value="ENSORLP00015029201.1"/>
    <property type="gene ID" value="ENSORLG00015012222.1"/>
</dbReference>
<reference evidence="8" key="4">
    <citation type="submission" date="2025-09" db="UniProtKB">
        <authorList>
            <consortium name="Ensembl"/>
        </authorList>
    </citation>
    <scope>IDENTIFICATION</scope>
    <source>
        <strain evidence="8">HSOK</strain>
    </source>
</reference>
<dbReference type="InterPro" id="IPR013783">
    <property type="entry name" value="Ig-like_fold"/>
</dbReference>
<reference evidence="8" key="3">
    <citation type="submission" date="2025-08" db="UniProtKB">
        <authorList>
            <consortium name="Ensembl"/>
        </authorList>
    </citation>
    <scope>IDENTIFICATION</scope>
    <source>
        <strain evidence="8">HSOK</strain>
    </source>
</reference>
<dbReference type="InterPro" id="IPR015631">
    <property type="entry name" value="CD2/SLAM_rcpt"/>
</dbReference>
<accession>A0A3P9JAX9</accession>
<dbReference type="PANTHER" id="PTHR12080:SF125">
    <property type="entry name" value="CD48 ANTIGEN-LIKE"/>
    <property type="match status" value="1"/>
</dbReference>
<feature type="compositionally biased region" description="Low complexity" evidence="5">
    <location>
        <begin position="191"/>
        <end position="206"/>
    </location>
</feature>
<proteinExistence type="predicted"/>
<evidence type="ECO:0000313" key="9">
    <source>
        <dbReference type="Proteomes" id="UP000265200"/>
    </source>
</evidence>
<keyword evidence="3 6" id="KW-0472">Membrane</keyword>
<feature type="region of interest" description="Disordered" evidence="5">
    <location>
        <begin position="191"/>
        <end position="211"/>
    </location>
</feature>
<protein>
    <recommendedName>
        <fullName evidence="7">Ig-like domain-containing protein</fullName>
    </recommendedName>
</protein>
<evidence type="ECO:0000256" key="2">
    <source>
        <dbReference type="ARBA" id="ARBA00022729"/>
    </source>
</evidence>
<reference evidence="8 9" key="2">
    <citation type="submission" date="2017-04" db="EMBL/GenBank/DDBJ databases">
        <title>CpG methylation of centromeres and impact of large insertions on vertebrate speciation.</title>
        <authorList>
            <person name="Ichikawa K."/>
            <person name="Yoshimura J."/>
            <person name="Morishita S."/>
        </authorList>
    </citation>
    <scope>NUCLEOTIDE SEQUENCE</scope>
    <source>
        <strain evidence="8 9">HSOK</strain>
    </source>
</reference>
<evidence type="ECO:0000256" key="3">
    <source>
        <dbReference type="ARBA" id="ARBA00023136"/>
    </source>
</evidence>
<evidence type="ECO:0000256" key="1">
    <source>
        <dbReference type="ARBA" id="ARBA00004370"/>
    </source>
</evidence>
<keyword evidence="2" id="KW-0732">Signal</keyword>
<evidence type="ECO:0000256" key="4">
    <source>
        <dbReference type="ARBA" id="ARBA00023180"/>
    </source>
</evidence>
<organism evidence="8 9">
    <name type="scientific">Oryzias latipes</name>
    <name type="common">Japanese rice fish</name>
    <name type="synonym">Japanese killifish</name>
    <dbReference type="NCBI Taxonomy" id="8090"/>
    <lineage>
        <taxon>Eukaryota</taxon>
        <taxon>Metazoa</taxon>
        <taxon>Chordata</taxon>
        <taxon>Craniata</taxon>
        <taxon>Vertebrata</taxon>
        <taxon>Euteleostomi</taxon>
        <taxon>Actinopterygii</taxon>
        <taxon>Neopterygii</taxon>
        <taxon>Teleostei</taxon>
        <taxon>Neoteleostei</taxon>
        <taxon>Acanthomorphata</taxon>
        <taxon>Ovalentaria</taxon>
        <taxon>Atherinomorphae</taxon>
        <taxon>Beloniformes</taxon>
        <taxon>Adrianichthyidae</taxon>
        <taxon>Oryziinae</taxon>
        <taxon>Oryzias</taxon>
    </lineage>
</organism>
<dbReference type="PROSITE" id="PS50835">
    <property type="entry name" value="IG_LIKE"/>
    <property type="match status" value="1"/>
</dbReference>
<dbReference type="AlphaFoldDB" id="A0A3P9JAX9"/>
<feature type="domain" description="Ig-like" evidence="7">
    <location>
        <begin position="125"/>
        <end position="203"/>
    </location>
</feature>
<dbReference type="InterPro" id="IPR036179">
    <property type="entry name" value="Ig-like_dom_sf"/>
</dbReference>